<name>A0ABV1HAI7_9FIRM</name>
<proteinExistence type="predicted"/>
<reference evidence="2 3" key="1">
    <citation type="submission" date="2024-03" db="EMBL/GenBank/DDBJ databases">
        <title>Human intestinal bacterial collection.</title>
        <authorList>
            <person name="Pauvert C."/>
            <person name="Hitch T.C.A."/>
            <person name="Clavel T."/>
        </authorList>
    </citation>
    <scope>NUCLEOTIDE SEQUENCE [LARGE SCALE GENOMIC DNA]</scope>
    <source>
        <strain evidence="2 3">CLA-AA-H185</strain>
    </source>
</reference>
<sequence>MRLEKQILMEYIDACELIRETEQDIQRLKRKKSETVQGSVKGSNPDFPYQEQHFHVGGTAYTYADDTRLRLEETILRERRENASNIKIKVEQYMNTIPVRMQRIIRYKYFEGMSWEQVADRIGRMATGDSVRMEVDRFLKEK</sequence>
<dbReference type="Proteomes" id="UP001454489">
    <property type="component" value="Unassembled WGS sequence"/>
</dbReference>
<protein>
    <submittedName>
        <fullName evidence="2">RNA polymerase subunit sigma-70</fullName>
    </submittedName>
</protein>
<dbReference type="SUPFAM" id="SSF88659">
    <property type="entry name" value="Sigma3 and sigma4 domains of RNA polymerase sigma factors"/>
    <property type="match status" value="1"/>
</dbReference>
<dbReference type="RefSeq" id="WP_353529744.1">
    <property type="nucleotide sequence ID" value="NZ_JBBMEX010000002.1"/>
</dbReference>
<dbReference type="Gene3D" id="1.10.10.10">
    <property type="entry name" value="Winged helix-like DNA-binding domain superfamily/Winged helix DNA-binding domain"/>
    <property type="match status" value="1"/>
</dbReference>
<evidence type="ECO:0000256" key="1">
    <source>
        <dbReference type="SAM" id="Coils"/>
    </source>
</evidence>
<feature type="coiled-coil region" evidence="1">
    <location>
        <begin position="11"/>
        <end position="38"/>
    </location>
</feature>
<dbReference type="InterPro" id="IPR013324">
    <property type="entry name" value="RNA_pol_sigma_r3/r4-like"/>
</dbReference>
<evidence type="ECO:0000313" key="2">
    <source>
        <dbReference type="EMBL" id="MEQ2556723.1"/>
    </source>
</evidence>
<organism evidence="2 3">
    <name type="scientific">Maccoyibacter intestinihominis</name>
    <dbReference type="NCBI Taxonomy" id="3133499"/>
    <lineage>
        <taxon>Bacteria</taxon>
        <taxon>Bacillati</taxon>
        <taxon>Bacillota</taxon>
        <taxon>Clostridia</taxon>
        <taxon>Lachnospirales</taxon>
        <taxon>Lachnospiraceae</taxon>
        <taxon>Maccoyibacter</taxon>
    </lineage>
</organism>
<keyword evidence="3" id="KW-1185">Reference proteome</keyword>
<evidence type="ECO:0000313" key="3">
    <source>
        <dbReference type="Proteomes" id="UP001454489"/>
    </source>
</evidence>
<gene>
    <name evidence="2" type="ORF">WMO43_02345</name>
</gene>
<comment type="caution">
    <text evidence="2">The sequence shown here is derived from an EMBL/GenBank/DDBJ whole genome shotgun (WGS) entry which is preliminary data.</text>
</comment>
<dbReference type="EMBL" id="JBBMEX010000002">
    <property type="protein sequence ID" value="MEQ2556723.1"/>
    <property type="molecule type" value="Genomic_DNA"/>
</dbReference>
<dbReference type="InterPro" id="IPR036388">
    <property type="entry name" value="WH-like_DNA-bd_sf"/>
</dbReference>
<keyword evidence="1" id="KW-0175">Coiled coil</keyword>
<accession>A0ABV1HAI7</accession>